<evidence type="ECO:0000313" key="1">
    <source>
        <dbReference type="EMBL" id="JAD61856.1"/>
    </source>
</evidence>
<reference evidence="1" key="2">
    <citation type="journal article" date="2015" name="Data Brief">
        <title>Shoot transcriptome of the giant reed, Arundo donax.</title>
        <authorList>
            <person name="Barrero R.A."/>
            <person name="Guerrero F.D."/>
            <person name="Moolhuijzen P."/>
            <person name="Goolsby J.A."/>
            <person name="Tidwell J."/>
            <person name="Bellgard S.E."/>
            <person name="Bellgard M.I."/>
        </authorList>
    </citation>
    <scope>NUCLEOTIDE SEQUENCE</scope>
    <source>
        <tissue evidence="1">Shoot tissue taken approximately 20 cm above the soil surface</tissue>
    </source>
</reference>
<dbReference type="EMBL" id="GBRH01236039">
    <property type="protein sequence ID" value="JAD61856.1"/>
    <property type="molecule type" value="Transcribed_RNA"/>
</dbReference>
<organism evidence="1">
    <name type="scientific">Arundo donax</name>
    <name type="common">Giant reed</name>
    <name type="synonym">Donax arundinaceus</name>
    <dbReference type="NCBI Taxonomy" id="35708"/>
    <lineage>
        <taxon>Eukaryota</taxon>
        <taxon>Viridiplantae</taxon>
        <taxon>Streptophyta</taxon>
        <taxon>Embryophyta</taxon>
        <taxon>Tracheophyta</taxon>
        <taxon>Spermatophyta</taxon>
        <taxon>Magnoliopsida</taxon>
        <taxon>Liliopsida</taxon>
        <taxon>Poales</taxon>
        <taxon>Poaceae</taxon>
        <taxon>PACMAD clade</taxon>
        <taxon>Arundinoideae</taxon>
        <taxon>Arundineae</taxon>
        <taxon>Arundo</taxon>
    </lineage>
</organism>
<sequence>MGRRARNPAPVRQLIFYDEYGTLTLRTIEIP</sequence>
<proteinExistence type="predicted"/>
<dbReference type="AlphaFoldDB" id="A0A0A9BES8"/>
<name>A0A0A9BES8_ARUDO</name>
<reference evidence="1" key="1">
    <citation type="submission" date="2014-09" db="EMBL/GenBank/DDBJ databases">
        <authorList>
            <person name="Magalhaes I.L.F."/>
            <person name="Oliveira U."/>
            <person name="Santos F.R."/>
            <person name="Vidigal T.H.D.A."/>
            <person name="Brescovit A.D."/>
            <person name="Santos A.J."/>
        </authorList>
    </citation>
    <scope>NUCLEOTIDE SEQUENCE</scope>
    <source>
        <tissue evidence="1">Shoot tissue taken approximately 20 cm above the soil surface</tissue>
    </source>
</reference>
<accession>A0A0A9BES8</accession>
<protein>
    <submittedName>
        <fullName evidence="1">Uncharacterized protein</fullName>
    </submittedName>
</protein>